<keyword evidence="1" id="KW-0472">Membrane</keyword>
<comment type="caution">
    <text evidence="2">The sequence shown here is derived from an EMBL/GenBank/DDBJ whole genome shotgun (WGS) entry which is preliminary data.</text>
</comment>
<dbReference type="Proteomes" id="UP000235616">
    <property type="component" value="Unassembled WGS sequence"/>
</dbReference>
<evidence type="ECO:0000313" key="2">
    <source>
        <dbReference type="EMBL" id="PMS23061.1"/>
    </source>
</evidence>
<evidence type="ECO:0000313" key="3">
    <source>
        <dbReference type="Proteomes" id="UP000235616"/>
    </source>
</evidence>
<feature type="transmembrane region" description="Helical" evidence="1">
    <location>
        <begin position="59"/>
        <end position="80"/>
    </location>
</feature>
<reference evidence="2 3" key="1">
    <citation type="submission" date="2018-01" db="EMBL/GenBank/DDBJ databases">
        <title>Whole genome analyses suggest that Burkholderia sensu lato contains two further novel genera in the rhizoxinica-symbiotica group Mycetohabitans gen. nov., and Trinickia gen. nov.: implications for the evolution of diazotrophy and nodulation in the Burkholderiaceae.</title>
        <authorList>
            <person name="Estrada-de los Santos P."/>
            <person name="Palmer M."/>
            <person name="Chavez-Ramirez B."/>
            <person name="Beukes C."/>
            <person name="Steenkamp E.T."/>
            <person name="Hirsch A.M."/>
            <person name="Manyaka P."/>
            <person name="Maluk M."/>
            <person name="Lafos M."/>
            <person name="Crook M."/>
            <person name="Gross E."/>
            <person name="Simon M.F."/>
            <person name="Bueno dos Reis Junior F."/>
            <person name="Poole P.S."/>
            <person name="Venter S.N."/>
            <person name="James E.K."/>
        </authorList>
    </citation>
    <scope>NUCLEOTIDE SEQUENCE [LARGE SCALE GENOMIC DNA]</scope>
    <source>
        <strain evidence="2 3">GIMN1.004</strain>
    </source>
</reference>
<sequence>MAGCPIRHHHGGVCQWFALYRADGKIDDETFANGVRRDARCAGHYGQSLRYGGGPLMKWVRYGVNIIATLVLGLLLSRWIDGLPYEFPVLPASIAFVMRALGMDTIRNADDIETVGLLVIIAASMLVAAVLVWLANIALRRWRAAA</sequence>
<dbReference type="AlphaFoldDB" id="A0A2N7W106"/>
<keyword evidence="1" id="KW-0812">Transmembrane</keyword>
<proteinExistence type="predicted"/>
<feature type="transmembrane region" description="Helical" evidence="1">
    <location>
        <begin position="115"/>
        <end position="139"/>
    </location>
</feature>
<gene>
    <name evidence="2" type="ORF">C0Z18_02240</name>
</gene>
<organism evidence="2 3">
    <name type="scientific">Trinickia dabaoshanensis</name>
    <dbReference type="NCBI Taxonomy" id="564714"/>
    <lineage>
        <taxon>Bacteria</taxon>
        <taxon>Pseudomonadati</taxon>
        <taxon>Pseudomonadota</taxon>
        <taxon>Betaproteobacteria</taxon>
        <taxon>Burkholderiales</taxon>
        <taxon>Burkholderiaceae</taxon>
        <taxon>Trinickia</taxon>
    </lineage>
</organism>
<keyword evidence="1" id="KW-1133">Transmembrane helix</keyword>
<dbReference type="EMBL" id="PNYA01000002">
    <property type="protein sequence ID" value="PMS23061.1"/>
    <property type="molecule type" value="Genomic_DNA"/>
</dbReference>
<keyword evidence="3" id="KW-1185">Reference proteome</keyword>
<accession>A0A2N7W106</accession>
<protein>
    <submittedName>
        <fullName evidence="2">Uncharacterized protein</fullName>
    </submittedName>
</protein>
<evidence type="ECO:0000256" key="1">
    <source>
        <dbReference type="SAM" id="Phobius"/>
    </source>
</evidence>
<name>A0A2N7W106_9BURK</name>